<dbReference type="Proteomes" id="UP000383932">
    <property type="component" value="Unassembled WGS sequence"/>
</dbReference>
<keyword evidence="2" id="KW-0813">Transport</keyword>
<name>A0A5N5QLQ3_9AGAM</name>
<dbReference type="GO" id="GO:0016020">
    <property type="term" value="C:membrane"/>
    <property type="evidence" value="ECO:0007669"/>
    <property type="project" value="UniProtKB-SubCell"/>
</dbReference>
<reference evidence="7 8" key="1">
    <citation type="journal article" date="2019" name="Fungal Biol. Biotechnol.">
        <title>Draft genome sequence of fastidious pathogen Ceratobasidium theobromae, which causes vascular-streak dieback in Theobroma cacao.</title>
        <authorList>
            <person name="Ali S.S."/>
            <person name="Asman A."/>
            <person name="Shao J."/>
            <person name="Firmansyah A.P."/>
            <person name="Susilo A.W."/>
            <person name="Rosmana A."/>
            <person name="McMahon P."/>
            <person name="Junaid M."/>
            <person name="Guest D."/>
            <person name="Kheng T.Y."/>
            <person name="Meinhardt L.W."/>
            <person name="Bailey B.A."/>
        </authorList>
    </citation>
    <scope>NUCLEOTIDE SEQUENCE [LARGE SCALE GENOMIC DNA]</scope>
    <source>
        <strain evidence="7 8">CT2</strain>
    </source>
</reference>
<accession>A0A5N5QLQ3</accession>
<feature type="transmembrane region" description="Helical" evidence="6">
    <location>
        <begin position="314"/>
        <end position="333"/>
    </location>
</feature>
<proteinExistence type="predicted"/>
<evidence type="ECO:0000256" key="2">
    <source>
        <dbReference type="ARBA" id="ARBA00022448"/>
    </source>
</evidence>
<sequence>MAPHNQDQSIEVGEKDIPQQLEYGKDGGKVTLAAPVDEAERRLVRKLDLLIMPITCLLYLLAYLDRSNLGNAKLQGLEKTLMPNDKSGDQFALLSAMFYIAYLCWQIPLTLTAKRFPPNIVIGLVTIAWGAASSLQAAAFNYAGILTARVSPEEHSGPVIPFYYSLFYLKSEHGIRTSSFISAAPLAGAFGGLIAYGVQHIHSHIATWRILFLMEGLPTILVGILVLFFLPSRPDTTKWLTEEERQIAQRRLSREVTPEGQGINWKHVVMSFTDYKAWMICLMYQSLNVALSSISVFLPTIIKTLGYTNAKAQLMTVPPYACAGVVMLIVAKISDRAKLRGPFVSGVLALSAIGLAVPPTATKARYGAIFLAVTGTYCGIPLAMSWTTGNAGSETRRGVNMAMLNTIGHSMAILGSYIYPSREGPAYTRGFAICCAFAWWGALLALLLSYLLRLENRRRDLLEGKPTPGETPNTAVHADKAEGFRYVL</sequence>
<feature type="transmembrane region" description="Helical" evidence="6">
    <location>
        <begin position="339"/>
        <end position="357"/>
    </location>
</feature>
<comment type="subcellular location">
    <subcellularLocation>
        <location evidence="1">Membrane</location>
        <topology evidence="1">Multi-pass membrane protein</topology>
    </subcellularLocation>
</comment>
<comment type="caution">
    <text evidence="7">The sequence shown here is derived from an EMBL/GenBank/DDBJ whole genome shotgun (WGS) entry which is preliminary data.</text>
</comment>
<feature type="transmembrane region" description="Helical" evidence="6">
    <location>
        <begin position="91"/>
        <end position="113"/>
    </location>
</feature>
<feature type="transmembrane region" description="Helical" evidence="6">
    <location>
        <begin position="277"/>
        <end position="302"/>
    </location>
</feature>
<dbReference type="PANTHER" id="PTHR43791">
    <property type="entry name" value="PERMEASE-RELATED"/>
    <property type="match status" value="1"/>
</dbReference>
<dbReference type="Gene3D" id="1.20.1250.20">
    <property type="entry name" value="MFS general substrate transporter like domains"/>
    <property type="match status" value="2"/>
</dbReference>
<feature type="transmembrane region" description="Helical" evidence="6">
    <location>
        <begin position="431"/>
        <end position="452"/>
    </location>
</feature>
<evidence type="ECO:0000256" key="5">
    <source>
        <dbReference type="ARBA" id="ARBA00023136"/>
    </source>
</evidence>
<dbReference type="Pfam" id="PF07690">
    <property type="entry name" value="MFS_1"/>
    <property type="match status" value="1"/>
</dbReference>
<feature type="transmembrane region" description="Helical" evidence="6">
    <location>
        <begin position="210"/>
        <end position="230"/>
    </location>
</feature>
<evidence type="ECO:0000313" key="8">
    <source>
        <dbReference type="Proteomes" id="UP000383932"/>
    </source>
</evidence>
<dbReference type="GO" id="GO:0022857">
    <property type="term" value="F:transmembrane transporter activity"/>
    <property type="evidence" value="ECO:0007669"/>
    <property type="project" value="InterPro"/>
</dbReference>
<gene>
    <name evidence="7" type="ORF">CTheo_4074</name>
</gene>
<feature type="transmembrane region" description="Helical" evidence="6">
    <location>
        <begin position="120"/>
        <end position="143"/>
    </location>
</feature>
<feature type="transmembrane region" description="Helical" evidence="6">
    <location>
        <begin position="369"/>
        <end position="387"/>
    </location>
</feature>
<evidence type="ECO:0000256" key="1">
    <source>
        <dbReference type="ARBA" id="ARBA00004141"/>
    </source>
</evidence>
<dbReference type="InterPro" id="IPR036259">
    <property type="entry name" value="MFS_trans_sf"/>
</dbReference>
<protein>
    <submittedName>
        <fullName evidence="7">Transport protein</fullName>
    </submittedName>
</protein>
<evidence type="ECO:0000313" key="7">
    <source>
        <dbReference type="EMBL" id="KAB5592483.1"/>
    </source>
</evidence>
<dbReference type="InterPro" id="IPR011701">
    <property type="entry name" value="MFS"/>
</dbReference>
<dbReference type="PANTHER" id="PTHR43791:SF36">
    <property type="entry name" value="TRANSPORTER, PUTATIVE (AFU_ORTHOLOGUE AFUA_6G08340)-RELATED"/>
    <property type="match status" value="1"/>
</dbReference>
<keyword evidence="8" id="KW-1185">Reference proteome</keyword>
<keyword evidence="4 6" id="KW-1133">Transmembrane helix</keyword>
<feature type="transmembrane region" description="Helical" evidence="6">
    <location>
        <begin position="399"/>
        <end position="419"/>
    </location>
</feature>
<keyword evidence="3 6" id="KW-0812">Transmembrane</keyword>
<dbReference type="OrthoDB" id="2985014at2759"/>
<keyword evidence="5 6" id="KW-0472">Membrane</keyword>
<dbReference type="FunFam" id="1.20.1250.20:FF:000013">
    <property type="entry name" value="MFS general substrate transporter"/>
    <property type="match status" value="1"/>
</dbReference>
<organism evidence="7 8">
    <name type="scientific">Ceratobasidium theobromae</name>
    <dbReference type="NCBI Taxonomy" id="1582974"/>
    <lineage>
        <taxon>Eukaryota</taxon>
        <taxon>Fungi</taxon>
        <taxon>Dikarya</taxon>
        <taxon>Basidiomycota</taxon>
        <taxon>Agaricomycotina</taxon>
        <taxon>Agaricomycetes</taxon>
        <taxon>Cantharellales</taxon>
        <taxon>Ceratobasidiaceae</taxon>
        <taxon>Ceratobasidium</taxon>
    </lineage>
</organism>
<evidence type="ECO:0000256" key="3">
    <source>
        <dbReference type="ARBA" id="ARBA00022692"/>
    </source>
</evidence>
<feature type="transmembrane region" description="Helical" evidence="6">
    <location>
        <begin position="179"/>
        <end position="198"/>
    </location>
</feature>
<dbReference type="AlphaFoldDB" id="A0A5N5QLQ3"/>
<evidence type="ECO:0000256" key="4">
    <source>
        <dbReference type="ARBA" id="ARBA00022989"/>
    </source>
</evidence>
<dbReference type="SUPFAM" id="SSF103473">
    <property type="entry name" value="MFS general substrate transporter"/>
    <property type="match status" value="1"/>
</dbReference>
<dbReference type="EMBL" id="SSOP01000063">
    <property type="protein sequence ID" value="KAB5592483.1"/>
    <property type="molecule type" value="Genomic_DNA"/>
</dbReference>
<evidence type="ECO:0000256" key="6">
    <source>
        <dbReference type="SAM" id="Phobius"/>
    </source>
</evidence>